<dbReference type="PANTHER" id="PTHR22931">
    <property type="entry name" value="PHOSPHOENOLPYRUVATE DIKINASE-RELATED"/>
    <property type="match status" value="1"/>
</dbReference>
<feature type="binding site" evidence="14">
    <location>
        <position position="809"/>
    </location>
    <ligand>
        <name>Mg(2+)</name>
        <dbReference type="ChEBI" id="CHEBI:18420"/>
    </ligand>
</feature>
<dbReference type="Proteomes" id="UP000593735">
    <property type="component" value="Chromosome"/>
</dbReference>
<dbReference type="InterPro" id="IPR015813">
    <property type="entry name" value="Pyrv/PenolPyrv_kinase-like_dom"/>
</dbReference>
<protein>
    <recommendedName>
        <fullName evidence="4 11">Pyruvate, phosphate dikinase</fullName>
        <ecNumber evidence="3 11">2.7.9.1</ecNumber>
    </recommendedName>
</protein>
<proteinExistence type="inferred from homology"/>
<evidence type="ECO:0000256" key="2">
    <source>
        <dbReference type="ARBA" id="ARBA00007837"/>
    </source>
</evidence>
<dbReference type="Pfam" id="PF02896">
    <property type="entry name" value="PEP-utilizers_C"/>
    <property type="match status" value="1"/>
</dbReference>
<keyword evidence="10 14" id="KW-0460">Magnesium</keyword>
<feature type="binding site" evidence="13">
    <location>
        <position position="806"/>
    </location>
    <ligand>
        <name>substrate</name>
    </ligand>
</feature>
<dbReference type="SUPFAM" id="SSF52009">
    <property type="entry name" value="Phosphohistidine domain"/>
    <property type="match status" value="1"/>
</dbReference>
<evidence type="ECO:0000256" key="11">
    <source>
        <dbReference type="PIRNR" id="PIRNR000853"/>
    </source>
</evidence>
<gene>
    <name evidence="18" type="ORF">INP52_05330</name>
</gene>
<dbReference type="InterPro" id="IPR036637">
    <property type="entry name" value="Phosphohistidine_dom_sf"/>
</dbReference>
<dbReference type="InterPro" id="IPR010121">
    <property type="entry name" value="Pyruvate_phosphate_dikinase"/>
</dbReference>
<dbReference type="Pfam" id="PF00391">
    <property type="entry name" value="PEP-utilizers"/>
    <property type="match status" value="1"/>
</dbReference>
<dbReference type="SUPFAM" id="SSF56059">
    <property type="entry name" value="Glutathione synthetase ATP-binding domain-like"/>
    <property type="match status" value="1"/>
</dbReference>
<feature type="domain" description="PEP-utilising enzyme C-terminal" evidence="17">
    <location>
        <begin position="563"/>
        <end position="910"/>
    </location>
</feature>
<dbReference type="Gene3D" id="3.30.1490.20">
    <property type="entry name" value="ATP-grasp fold, A domain"/>
    <property type="match status" value="1"/>
</dbReference>
<dbReference type="Gene3D" id="1.20.80.30">
    <property type="match status" value="1"/>
</dbReference>
<dbReference type="Gene3D" id="3.30.470.20">
    <property type="entry name" value="ATP-grasp fold, B domain"/>
    <property type="match status" value="1"/>
</dbReference>
<dbReference type="Gene3D" id="1.10.189.10">
    <property type="entry name" value="Pyruvate Phosphate Dikinase, domain 2"/>
    <property type="match status" value="1"/>
</dbReference>
<dbReference type="GO" id="GO:0050242">
    <property type="term" value="F:pyruvate, phosphate dikinase activity"/>
    <property type="evidence" value="ECO:0007669"/>
    <property type="project" value="UniProtKB-UniRule"/>
</dbReference>
<dbReference type="PROSITE" id="PS00370">
    <property type="entry name" value="PEP_ENZYMES_PHOS_SITE"/>
    <property type="match status" value="1"/>
</dbReference>
<evidence type="ECO:0000256" key="12">
    <source>
        <dbReference type="PIRSR" id="PIRSR000853-1"/>
    </source>
</evidence>
<keyword evidence="6 14" id="KW-0479">Metal-binding</keyword>
<feature type="binding site" evidence="13">
    <location>
        <position position="650"/>
    </location>
    <ligand>
        <name>substrate</name>
    </ligand>
</feature>
<evidence type="ECO:0000256" key="6">
    <source>
        <dbReference type="ARBA" id="ARBA00022723"/>
    </source>
</evidence>
<dbReference type="NCBIfam" id="TIGR01828">
    <property type="entry name" value="pyru_phos_dikin"/>
    <property type="match status" value="1"/>
</dbReference>
<dbReference type="EMBL" id="CP063767">
    <property type="protein sequence ID" value="QOY59867.1"/>
    <property type="molecule type" value="Genomic_DNA"/>
</dbReference>
<dbReference type="RefSeq" id="WP_194369708.1">
    <property type="nucleotide sequence ID" value="NZ_CP063767.1"/>
</dbReference>
<evidence type="ECO:0000259" key="17">
    <source>
        <dbReference type="Pfam" id="PF02896"/>
    </source>
</evidence>
<dbReference type="EC" id="2.7.9.1" evidence="3 11"/>
<feature type="binding site" evidence="14">
    <location>
        <position position="785"/>
    </location>
    <ligand>
        <name>Mg(2+)</name>
        <dbReference type="ChEBI" id="CHEBI:18420"/>
    </ligand>
</feature>
<evidence type="ECO:0000256" key="9">
    <source>
        <dbReference type="ARBA" id="ARBA00022840"/>
    </source>
</evidence>
<accession>A0A7S7RTY7</accession>
<dbReference type="InterPro" id="IPR040442">
    <property type="entry name" value="Pyrv_kinase-like_dom_sf"/>
</dbReference>
<dbReference type="InterPro" id="IPR018274">
    <property type="entry name" value="PEP_util_AS"/>
</dbReference>
<dbReference type="GO" id="GO:0016301">
    <property type="term" value="F:kinase activity"/>
    <property type="evidence" value="ECO:0007669"/>
    <property type="project" value="UniProtKB-UniRule"/>
</dbReference>
<dbReference type="AlphaFoldDB" id="A0A7S7RTY7"/>
<feature type="binding site" evidence="13">
    <location>
        <position position="595"/>
    </location>
    <ligand>
        <name>substrate</name>
    </ligand>
</feature>
<feature type="domain" description="Pyruvate phosphate dikinase AMP/ATP-binding" evidence="16">
    <location>
        <begin position="71"/>
        <end position="314"/>
    </location>
</feature>
<dbReference type="Pfam" id="PF01326">
    <property type="entry name" value="PPDK_N"/>
    <property type="match status" value="3"/>
</dbReference>
<evidence type="ECO:0000259" key="16">
    <source>
        <dbReference type="Pfam" id="PF01326"/>
    </source>
</evidence>
<dbReference type="SUPFAM" id="SSF51621">
    <property type="entry name" value="Phosphoenolpyruvate/pyruvate domain"/>
    <property type="match status" value="1"/>
</dbReference>
<feature type="active site" description="Proton donor" evidence="12">
    <location>
        <position position="871"/>
    </location>
</feature>
<evidence type="ECO:0000256" key="14">
    <source>
        <dbReference type="PIRSR" id="PIRSR000853-3"/>
    </source>
</evidence>
<evidence type="ECO:0000259" key="15">
    <source>
        <dbReference type="Pfam" id="PF00391"/>
    </source>
</evidence>
<keyword evidence="19" id="KW-1185">Reference proteome</keyword>
<evidence type="ECO:0000256" key="5">
    <source>
        <dbReference type="ARBA" id="ARBA00022679"/>
    </source>
</evidence>
<evidence type="ECO:0000256" key="7">
    <source>
        <dbReference type="ARBA" id="ARBA00022741"/>
    </source>
</evidence>
<evidence type="ECO:0000256" key="4">
    <source>
        <dbReference type="ARBA" id="ARBA00020138"/>
    </source>
</evidence>
<reference evidence="18 19" key="1">
    <citation type="submission" date="2020-10" db="EMBL/GenBank/DDBJ databases">
        <title>Olsenella immobilis sp.nov., isolated from the mud in a fermentation cellar used for the production of Chinese strong-flavoured liquor.</title>
        <authorList>
            <person name="Lu L."/>
        </authorList>
    </citation>
    <scope>NUCLEOTIDE SEQUENCE [LARGE SCALE GENOMIC DNA]</scope>
    <source>
        <strain evidence="18 19">LZLJ-2</strain>
    </source>
</reference>
<keyword evidence="9" id="KW-0067">ATP-binding</keyword>
<dbReference type="PIRSF" id="PIRSF000853">
    <property type="entry name" value="PPDK"/>
    <property type="match status" value="1"/>
</dbReference>
<dbReference type="GO" id="GO:0046872">
    <property type="term" value="F:metal ion binding"/>
    <property type="evidence" value="ECO:0007669"/>
    <property type="project" value="UniProtKB-UniRule"/>
</dbReference>
<evidence type="ECO:0000313" key="18">
    <source>
        <dbReference type="EMBL" id="QOY59867.1"/>
    </source>
</evidence>
<dbReference type="Gene3D" id="3.20.20.60">
    <property type="entry name" value="Phosphoenolpyruvate-binding domains"/>
    <property type="match status" value="1"/>
</dbReference>
<evidence type="ECO:0000256" key="1">
    <source>
        <dbReference type="ARBA" id="ARBA00001946"/>
    </source>
</evidence>
<name>A0A7S7RTY7_9ACTN</name>
<comment type="similarity">
    <text evidence="2 11">Belongs to the PEP-utilizing enzyme family.</text>
</comment>
<evidence type="ECO:0000313" key="19">
    <source>
        <dbReference type="Proteomes" id="UP000593735"/>
    </source>
</evidence>
<feature type="domain" description="Pyruvate phosphate dikinase AMP/ATP-binding" evidence="16">
    <location>
        <begin position="328"/>
        <end position="382"/>
    </location>
</feature>
<feature type="active site" description="Tele-phosphohistidine intermediate" evidence="12">
    <location>
        <position position="480"/>
    </location>
</feature>
<keyword evidence="18" id="KW-0670">Pyruvate</keyword>
<feature type="binding site" evidence="13">
    <location>
        <position position="785"/>
    </location>
    <ligand>
        <name>substrate</name>
    </ligand>
</feature>
<keyword evidence="5 18" id="KW-0808">Transferase</keyword>
<dbReference type="Gene3D" id="3.50.30.10">
    <property type="entry name" value="Phosphohistidine domain"/>
    <property type="match status" value="1"/>
</dbReference>
<comment type="cofactor">
    <cofactor evidence="1 11 14">
        <name>Mg(2+)</name>
        <dbReference type="ChEBI" id="CHEBI:18420"/>
    </cofactor>
</comment>
<comment type="catalytic activity">
    <reaction evidence="11">
        <text>pyruvate + phosphate + ATP = phosphoenolpyruvate + AMP + diphosphate + H(+)</text>
        <dbReference type="Rhea" id="RHEA:10756"/>
        <dbReference type="ChEBI" id="CHEBI:15361"/>
        <dbReference type="ChEBI" id="CHEBI:15378"/>
        <dbReference type="ChEBI" id="CHEBI:30616"/>
        <dbReference type="ChEBI" id="CHEBI:33019"/>
        <dbReference type="ChEBI" id="CHEBI:43474"/>
        <dbReference type="ChEBI" id="CHEBI:58702"/>
        <dbReference type="ChEBI" id="CHEBI:456215"/>
        <dbReference type="EC" id="2.7.9.1"/>
    </reaction>
</comment>
<evidence type="ECO:0000256" key="10">
    <source>
        <dbReference type="ARBA" id="ARBA00022842"/>
    </source>
</evidence>
<evidence type="ECO:0000256" key="13">
    <source>
        <dbReference type="PIRSR" id="PIRSR000853-2"/>
    </source>
</evidence>
<dbReference type="InterPro" id="IPR000121">
    <property type="entry name" value="PEP_util_C"/>
</dbReference>
<sequence>MAEKHVYRFGVGADGVDATELAGETVDVSKWIVGGKGANLAEMARIGLPVPPGFSITCQTCVAYSTSDNTWPAGVLDEIDAARVDLEGRMGKQLGDPTDPLLVSVRSGAPFSMPGMMDTVLNLGLNDVSVHGIIEQTGNARFGWDSYRRFIQMFSGVVMGVDGQLFEDAINAKKAEVGVKLDTELSADDLEDLAQTFKQIFAVNVDSHAHPEVTVDGRAEFPQDPKLQLRLSIEAVFGSWMNERAIIYRKQNKISDELGTAVNVQVMVFGNKGDTSATGVAFTRNPADGTKEFYGDFLVNAQGEDVVAGIRNTEPIADLKHVEGLEEAGKQLDEIFLTLEEHYRDMMDIEFTIEQGKLWMLQTRVGKRTAMAALAIAMQFEKEGRISKEQAVMRVAPSQLDQLLHPQFDPKADFKVLTKGMNASPGAAVGQIVFSADDAVHCANKDQPCILVRWETTPDDLKGMVAAEGILTSHGGKTSHAAVIARGMGAPCVCGAEALRIDARNKEVAVSGTDVVLHEGDVISINGTTGDVILGAVTLTRPELTGDLETILEWADAVRVDASRGRNIGVRANADNPADAKLSRDFGAEGIGLDRTEHMFLGDRKEIIQSFILADEPGAKQQALGQLLKVQTEDFLGMFEAMDGKAVIVRLLDPPLHEFLDDPRAYAIDLAHAEDRGESRIQLKARRDMLARLDSFQEVNPMLGLRGCRLGIVYPELTEMQVRAIAGAAAQLKKRGLNPKPEIMVPLVSTVEELKVVREQIGDVIEGVCEQTGVELSIPVGCMIEIPRAAVTADEIGEYADFFSFGTNDLTQMGFGFSRDDVESAFIPLYLSKKILKANPFETLDAGVAKLVKLGVEGGHEANDKIVCGVCGETGGDPDSIQMYYDLGLDYVSCSPYRVPIARLAAAQAKIVSNGGAKKRA</sequence>
<dbReference type="InterPro" id="IPR008279">
    <property type="entry name" value="PEP-util_enz_mobile_dom"/>
</dbReference>
<dbReference type="KEGG" id="tio:INP52_05330"/>
<evidence type="ECO:0000256" key="3">
    <source>
        <dbReference type="ARBA" id="ARBA00011994"/>
    </source>
</evidence>
<keyword evidence="7" id="KW-0547">Nucleotide-binding</keyword>
<feature type="binding site" evidence="13">
    <location>
        <position position="808"/>
    </location>
    <ligand>
        <name>substrate</name>
    </ligand>
</feature>
<evidence type="ECO:0000256" key="8">
    <source>
        <dbReference type="ARBA" id="ARBA00022777"/>
    </source>
</evidence>
<keyword evidence="8 18" id="KW-0418">Kinase</keyword>
<dbReference type="GO" id="GO:0005524">
    <property type="term" value="F:ATP binding"/>
    <property type="evidence" value="ECO:0007669"/>
    <property type="project" value="UniProtKB-UniRule"/>
</dbReference>
<feature type="domain" description="PEP-utilising enzyme mobile" evidence="15">
    <location>
        <begin position="447"/>
        <end position="530"/>
    </location>
</feature>
<dbReference type="NCBIfam" id="NF004531">
    <property type="entry name" value="PRK05878.1"/>
    <property type="match status" value="1"/>
</dbReference>
<dbReference type="InterPro" id="IPR013815">
    <property type="entry name" value="ATP_grasp_subdomain_1"/>
</dbReference>
<dbReference type="PANTHER" id="PTHR22931:SF9">
    <property type="entry name" value="PYRUVATE, PHOSPHATE DIKINASE 1, CHLOROPLASTIC"/>
    <property type="match status" value="1"/>
</dbReference>
<organism evidence="18 19">
    <name type="scientific">Thermophilibacter immobilis</name>
    <dbReference type="NCBI Taxonomy" id="2779519"/>
    <lineage>
        <taxon>Bacteria</taxon>
        <taxon>Bacillati</taxon>
        <taxon>Actinomycetota</taxon>
        <taxon>Coriobacteriia</taxon>
        <taxon>Coriobacteriales</taxon>
        <taxon>Atopobiaceae</taxon>
        <taxon>Thermophilibacter</taxon>
    </lineage>
</organism>
<feature type="binding site" evidence="13">
    <location>
        <position position="809"/>
    </location>
    <ligand>
        <name>substrate</name>
    </ligand>
</feature>
<dbReference type="InterPro" id="IPR002192">
    <property type="entry name" value="PPDK_AMP/ATP-bd"/>
</dbReference>
<feature type="binding site" evidence="13">
    <location>
        <position position="807"/>
    </location>
    <ligand>
        <name>substrate</name>
    </ligand>
</feature>
<feature type="domain" description="Pyruvate phosphate dikinase AMP/ATP-binding" evidence="16">
    <location>
        <begin position="32"/>
        <end position="69"/>
    </location>
</feature>